<dbReference type="InterPro" id="IPR000834">
    <property type="entry name" value="Peptidase_M14"/>
</dbReference>
<dbReference type="PROSITE" id="PS52035">
    <property type="entry name" value="PEPTIDASE_M14"/>
    <property type="match status" value="1"/>
</dbReference>
<evidence type="ECO:0000256" key="4">
    <source>
        <dbReference type="ARBA" id="ARBA00022723"/>
    </source>
</evidence>
<dbReference type="CDD" id="cd00118">
    <property type="entry name" value="LysM"/>
    <property type="match status" value="2"/>
</dbReference>
<dbReference type="GO" id="GO:0006508">
    <property type="term" value="P:proteolysis"/>
    <property type="evidence" value="ECO:0007669"/>
    <property type="project" value="UniProtKB-KW"/>
</dbReference>
<protein>
    <submittedName>
        <fullName evidence="11">Peptidase M14</fullName>
    </submittedName>
</protein>
<dbReference type="PANTHER" id="PTHR11705:SF143">
    <property type="entry name" value="SLL0236 PROTEIN"/>
    <property type="match status" value="1"/>
</dbReference>
<evidence type="ECO:0000256" key="3">
    <source>
        <dbReference type="ARBA" id="ARBA00022670"/>
    </source>
</evidence>
<dbReference type="InterPro" id="IPR036779">
    <property type="entry name" value="LysM_dom_sf"/>
</dbReference>
<feature type="domain" description="Peptidase M14" evidence="10">
    <location>
        <begin position="108"/>
        <end position="393"/>
    </location>
</feature>
<dbReference type="PROSITE" id="PS00132">
    <property type="entry name" value="CARBOXYPEPT_ZN_1"/>
    <property type="match status" value="1"/>
</dbReference>
<evidence type="ECO:0000256" key="2">
    <source>
        <dbReference type="ARBA" id="ARBA00005988"/>
    </source>
</evidence>
<comment type="cofactor">
    <cofactor evidence="1">
        <name>Zn(2+)</name>
        <dbReference type="ChEBI" id="CHEBI:29105"/>
    </cofactor>
</comment>
<dbReference type="Pfam" id="PF01476">
    <property type="entry name" value="LysM"/>
    <property type="match status" value="2"/>
</dbReference>
<dbReference type="CDD" id="cd06229">
    <property type="entry name" value="M14_Endopeptidase_I"/>
    <property type="match status" value="1"/>
</dbReference>
<accession>A0A268F6F6</accession>
<dbReference type="AlphaFoldDB" id="A0A268F6F6"/>
<comment type="similarity">
    <text evidence="2 8">Belongs to the peptidase M14 family.</text>
</comment>
<dbReference type="GO" id="GO:0005615">
    <property type="term" value="C:extracellular space"/>
    <property type="evidence" value="ECO:0007669"/>
    <property type="project" value="TreeGrafter"/>
</dbReference>
<dbReference type="EMBL" id="NPBQ01000136">
    <property type="protein sequence ID" value="PAD80960.1"/>
    <property type="molecule type" value="Genomic_DNA"/>
</dbReference>
<sequence length="395" mass="44845">MEIKLRPGDTLWYYSQLFMVPLNLILDSNPHVNPNKLAASETIQIPGFELQVHQIKSGETLWKLAGVRNISVDSILLLNQHLNPNNLQVGDEIYIPNRIIGRIVQGKKKYDYQSLQVDLTRLKKLFPFIQVKTIGKSVLGHNIEEIRIGKGTKKVHINASFHANEWITTPILMVFLNDFLLSLTNGTNIHCVHTMPLYQSIDLSIVPMVNPDGVNLVLNGPPEEEKEKLISINEGSTDFTSWKANIRGVDLNNQFPANWEIEKERKEPKAPAPRDYPGDAPLSEPEAQVMAKLAYKENFDCLLALHTQGKEFYWGYEGLEPAESQTIANEFFRVSGYKAIQNVDSHAGYKDWFIQEFRKPGFTLELGKGINPLPLSQFTEIYHDTSTIFLASLYL</sequence>
<dbReference type="PROSITE" id="PS51782">
    <property type="entry name" value="LYSM"/>
    <property type="match status" value="2"/>
</dbReference>
<dbReference type="SMART" id="SM00631">
    <property type="entry name" value="Zn_pept"/>
    <property type="match status" value="1"/>
</dbReference>
<keyword evidence="6" id="KW-0862">Zinc</keyword>
<organism evidence="11 12">
    <name type="scientific">Niallia circulans</name>
    <name type="common">Bacillus circulans</name>
    <dbReference type="NCBI Taxonomy" id="1397"/>
    <lineage>
        <taxon>Bacteria</taxon>
        <taxon>Bacillati</taxon>
        <taxon>Bacillota</taxon>
        <taxon>Bacilli</taxon>
        <taxon>Bacillales</taxon>
        <taxon>Bacillaceae</taxon>
        <taxon>Niallia</taxon>
    </lineage>
</organism>
<feature type="domain" description="LysM" evidence="9">
    <location>
        <begin position="51"/>
        <end position="95"/>
    </location>
</feature>
<dbReference type="InterPro" id="IPR057246">
    <property type="entry name" value="CARBOXYPEPT_ZN_1"/>
</dbReference>
<dbReference type="RefSeq" id="WP_095333908.1">
    <property type="nucleotide sequence ID" value="NZ_CP026031.1"/>
</dbReference>
<evidence type="ECO:0000256" key="5">
    <source>
        <dbReference type="ARBA" id="ARBA00022801"/>
    </source>
</evidence>
<name>A0A268F6F6_NIACI</name>
<dbReference type="PANTHER" id="PTHR11705">
    <property type="entry name" value="PROTEASE FAMILY M14 CARBOXYPEPTIDASE A,B"/>
    <property type="match status" value="1"/>
</dbReference>
<gene>
    <name evidence="11" type="ORF">CHH57_22645</name>
</gene>
<dbReference type="Pfam" id="PF00246">
    <property type="entry name" value="Peptidase_M14"/>
    <property type="match status" value="1"/>
</dbReference>
<dbReference type="Gene3D" id="3.40.630.10">
    <property type="entry name" value="Zn peptidases"/>
    <property type="match status" value="1"/>
</dbReference>
<dbReference type="GO" id="GO:0008270">
    <property type="term" value="F:zinc ion binding"/>
    <property type="evidence" value="ECO:0007669"/>
    <property type="project" value="InterPro"/>
</dbReference>
<keyword evidence="5" id="KW-0378">Hydrolase</keyword>
<dbReference type="SMART" id="SM00257">
    <property type="entry name" value="LysM"/>
    <property type="match status" value="2"/>
</dbReference>
<evidence type="ECO:0000313" key="11">
    <source>
        <dbReference type="EMBL" id="PAD80960.1"/>
    </source>
</evidence>
<evidence type="ECO:0000259" key="10">
    <source>
        <dbReference type="PROSITE" id="PS52035"/>
    </source>
</evidence>
<keyword evidence="4" id="KW-0479">Metal-binding</keyword>
<dbReference type="InterPro" id="IPR018392">
    <property type="entry name" value="LysM"/>
</dbReference>
<feature type="domain" description="LysM" evidence="9">
    <location>
        <begin position="1"/>
        <end position="45"/>
    </location>
</feature>
<dbReference type="GO" id="GO:0004181">
    <property type="term" value="F:metallocarboxypeptidase activity"/>
    <property type="evidence" value="ECO:0007669"/>
    <property type="project" value="InterPro"/>
</dbReference>
<evidence type="ECO:0000256" key="7">
    <source>
        <dbReference type="ARBA" id="ARBA00023049"/>
    </source>
</evidence>
<dbReference type="InterPro" id="IPR034274">
    <property type="entry name" value="ENP1_M14_CPD"/>
</dbReference>
<keyword evidence="7" id="KW-0482">Metalloprotease</keyword>
<evidence type="ECO:0000259" key="9">
    <source>
        <dbReference type="PROSITE" id="PS51782"/>
    </source>
</evidence>
<evidence type="ECO:0000256" key="6">
    <source>
        <dbReference type="ARBA" id="ARBA00022833"/>
    </source>
</evidence>
<comment type="caution">
    <text evidence="11">The sequence shown here is derived from an EMBL/GenBank/DDBJ whole genome shotgun (WGS) entry which is preliminary data.</text>
</comment>
<evidence type="ECO:0000256" key="8">
    <source>
        <dbReference type="PROSITE-ProRule" id="PRU01379"/>
    </source>
</evidence>
<evidence type="ECO:0000313" key="12">
    <source>
        <dbReference type="Proteomes" id="UP000216961"/>
    </source>
</evidence>
<dbReference type="Gene3D" id="3.10.350.10">
    <property type="entry name" value="LysM domain"/>
    <property type="match status" value="2"/>
</dbReference>
<dbReference type="SUPFAM" id="SSF54106">
    <property type="entry name" value="LysM domain"/>
    <property type="match status" value="1"/>
</dbReference>
<feature type="active site" description="Proton donor/acceptor" evidence="8">
    <location>
        <position position="365"/>
    </location>
</feature>
<keyword evidence="3" id="KW-0645">Protease</keyword>
<dbReference type="KEGG" id="bcir:C2I06_09705"/>
<dbReference type="SUPFAM" id="SSF53187">
    <property type="entry name" value="Zn-dependent exopeptidases"/>
    <property type="match status" value="1"/>
</dbReference>
<evidence type="ECO:0000256" key="1">
    <source>
        <dbReference type="ARBA" id="ARBA00001947"/>
    </source>
</evidence>
<proteinExistence type="inferred from homology"/>
<dbReference type="Proteomes" id="UP000216961">
    <property type="component" value="Unassembled WGS sequence"/>
</dbReference>
<reference evidence="11 12" key="1">
    <citation type="submission" date="2017-07" db="EMBL/GenBank/DDBJ databases">
        <title>Isolation and whole genome analysis of endospore-forming bacteria from heroin.</title>
        <authorList>
            <person name="Kalinowski J."/>
            <person name="Ahrens B."/>
            <person name="Al-Dilaimi A."/>
            <person name="Winkler A."/>
            <person name="Wibberg D."/>
            <person name="Schleenbecker U."/>
            <person name="Ruckert C."/>
            <person name="Wolfel R."/>
            <person name="Grass G."/>
        </authorList>
    </citation>
    <scope>NUCLEOTIDE SEQUENCE [LARGE SCALE GENOMIC DNA]</scope>
    <source>
        <strain evidence="11 12">7521-2</strain>
    </source>
</reference>